<feature type="transmembrane region" description="Helical" evidence="10">
    <location>
        <begin position="148"/>
        <end position="178"/>
    </location>
</feature>
<dbReference type="SMART" id="SM01207">
    <property type="entry name" value="G3P_acyltransf"/>
    <property type="match status" value="1"/>
</dbReference>
<feature type="transmembrane region" description="Helical" evidence="10">
    <location>
        <begin position="113"/>
        <end position="136"/>
    </location>
</feature>
<dbReference type="Pfam" id="PF02660">
    <property type="entry name" value="G3P_acyltransf"/>
    <property type="match status" value="1"/>
</dbReference>
<keyword evidence="1 10" id="KW-1003">Cell membrane</keyword>
<name>A0A7X9FQI7_9DELT</name>
<dbReference type="HAMAP" id="MF_01043">
    <property type="entry name" value="PlsY"/>
    <property type="match status" value="1"/>
</dbReference>
<evidence type="ECO:0000313" key="12">
    <source>
        <dbReference type="Proteomes" id="UP000524246"/>
    </source>
</evidence>
<dbReference type="EMBL" id="JAAZON010000205">
    <property type="protein sequence ID" value="NMC62483.1"/>
    <property type="molecule type" value="Genomic_DNA"/>
</dbReference>
<dbReference type="PANTHER" id="PTHR30309">
    <property type="entry name" value="INNER MEMBRANE PROTEIN YGIH"/>
    <property type="match status" value="1"/>
</dbReference>
<keyword evidence="2 10" id="KW-0444">Lipid biosynthesis</keyword>
<reference evidence="11 12" key="1">
    <citation type="journal article" date="2020" name="Biotechnol. Biofuels">
        <title>New insights from the biogas microbiome by comprehensive genome-resolved metagenomics of nearly 1600 species originating from multiple anaerobic digesters.</title>
        <authorList>
            <person name="Campanaro S."/>
            <person name="Treu L."/>
            <person name="Rodriguez-R L.M."/>
            <person name="Kovalovszki A."/>
            <person name="Ziels R.M."/>
            <person name="Maus I."/>
            <person name="Zhu X."/>
            <person name="Kougias P.G."/>
            <person name="Basile A."/>
            <person name="Luo G."/>
            <person name="Schluter A."/>
            <person name="Konstantinidis K.T."/>
            <person name="Angelidaki I."/>
        </authorList>
    </citation>
    <scope>NUCLEOTIDE SEQUENCE [LARGE SCALE GENOMIC DNA]</scope>
    <source>
        <strain evidence="11">AS27yjCOA_65</strain>
    </source>
</reference>
<keyword evidence="6 10" id="KW-0443">Lipid metabolism</keyword>
<accession>A0A7X9FQI7</accession>
<dbReference type="UniPathway" id="UPA00085"/>
<keyword evidence="4 10" id="KW-0812">Transmembrane</keyword>
<comment type="subcellular location">
    <subcellularLocation>
        <location evidence="10">Cell membrane</location>
        <topology evidence="10">Multi-pass membrane protein</topology>
    </subcellularLocation>
</comment>
<dbReference type="PANTHER" id="PTHR30309:SF0">
    <property type="entry name" value="GLYCEROL-3-PHOSPHATE ACYLTRANSFERASE-RELATED"/>
    <property type="match status" value="1"/>
</dbReference>
<dbReference type="EC" id="2.3.1.275" evidence="10"/>
<comment type="catalytic activity">
    <reaction evidence="10">
        <text>an acyl phosphate + sn-glycerol 3-phosphate = a 1-acyl-sn-glycero-3-phosphate + phosphate</text>
        <dbReference type="Rhea" id="RHEA:34075"/>
        <dbReference type="ChEBI" id="CHEBI:43474"/>
        <dbReference type="ChEBI" id="CHEBI:57597"/>
        <dbReference type="ChEBI" id="CHEBI:57970"/>
        <dbReference type="ChEBI" id="CHEBI:59918"/>
        <dbReference type="EC" id="2.3.1.275"/>
    </reaction>
</comment>
<dbReference type="AlphaFoldDB" id="A0A7X9FQI7"/>
<comment type="function">
    <text evidence="10">Catalyzes the transfer of an acyl group from acyl-phosphate (acyl-PO(4)) to glycerol-3-phosphate (G3P) to form lysophosphatidic acid (LPA). This enzyme utilizes acyl-phosphate as fatty acyl donor, but not acyl-CoA or acyl-ACP.</text>
</comment>
<keyword evidence="9 10" id="KW-1208">Phospholipid metabolism</keyword>
<comment type="caution">
    <text evidence="11">The sequence shown here is derived from an EMBL/GenBank/DDBJ whole genome shotgun (WGS) entry which is preliminary data.</text>
</comment>
<dbReference type="Proteomes" id="UP000524246">
    <property type="component" value="Unassembled WGS sequence"/>
</dbReference>
<feature type="transmembrane region" description="Helical" evidence="10">
    <location>
        <begin position="57"/>
        <end position="77"/>
    </location>
</feature>
<proteinExistence type="inferred from homology"/>
<dbReference type="GO" id="GO:0008654">
    <property type="term" value="P:phospholipid biosynthetic process"/>
    <property type="evidence" value="ECO:0007669"/>
    <property type="project" value="UniProtKB-UniRule"/>
</dbReference>
<keyword evidence="3 10" id="KW-0808">Transferase</keyword>
<feature type="transmembrane region" description="Helical" evidence="10">
    <location>
        <begin position="83"/>
        <end position="101"/>
    </location>
</feature>
<evidence type="ECO:0000256" key="10">
    <source>
        <dbReference type="HAMAP-Rule" id="MF_01043"/>
    </source>
</evidence>
<evidence type="ECO:0000256" key="7">
    <source>
        <dbReference type="ARBA" id="ARBA00023136"/>
    </source>
</evidence>
<dbReference type="InterPro" id="IPR003811">
    <property type="entry name" value="G3P_acylTferase_PlsY"/>
</dbReference>
<comment type="pathway">
    <text evidence="10">Lipid metabolism; phospholipid metabolism.</text>
</comment>
<gene>
    <name evidence="10 11" type="primary">plsY</name>
    <name evidence="11" type="ORF">GYA55_04875</name>
</gene>
<keyword evidence="8 10" id="KW-0594">Phospholipid biosynthesis</keyword>
<protein>
    <recommendedName>
        <fullName evidence="10">Glycerol-3-phosphate acyltransferase</fullName>
    </recommendedName>
    <alternativeName>
        <fullName evidence="10">Acyl-PO4 G3P acyltransferase</fullName>
    </alternativeName>
    <alternativeName>
        <fullName evidence="10">Acyl-phosphate--glycerol-3-phosphate acyltransferase</fullName>
    </alternativeName>
    <alternativeName>
        <fullName evidence="10">G3P acyltransferase</fullName>
        <shortName evidence="10">GPAT</shortName>
        <ecNumber evidence="10">2.3.1.275</ecNumber>
    </alternativeName>
    <alternativeName>
        <fullName evidence="10">Lysophosphatidic acid synthase</fullName>
        <shortName evidence="10">LPA synthase</shortName>
    </alternativeName>
</protein>
<keyword evidence="7 10" id="KW-0472">Membrane</keyword>
<comment type="subunit">
    <text evidence="10">Probably interacts with PlsX.</text>
</comment>
<evidence type="ECO:0000256" key="8">
    <source>
        <dbReference type="ARBA" id="ARBA00023209"/>
    </source>
</evidence>
<sequence length="201" mass="21380">MLDFWFSVLSLIPFYFIGAIPAGFLIAKSHGIDITAQGSGNVGATNVGRVLGIRAGIATLLIDLLKGIIAVLIARLIFNNSVFYGSAGAVVVCGHCFSIPGKLRGGKGVATSFGVLLIFNLWTALLALGVFILVFWRSRIVSLSSISAALSAPIFAILLGADDSIFYAISFIALLSVYRHNENLNRLLSGTEKQFSLAKKD</sequence>
<evidence type="ECO:0000256" key="1">
    <source>
        <dbReference type="ARBA" id="ARBA00022475"/>
    </source>
</evidence>
<evidence type="ECO:0000313" key="11">
    <source>
        <dbReference type="EMBL" id="NMC62483.1"/>
    </source>
</evidence>
<organism evidence="11 12">
    <name type="scientific">SAR324 cluster bacterium</name>
    <dbReference type="NCBI Taxonomy" id="2024889"/>
    <lineage>
        <taxon>Bacteria</taxon>
        <taxon>Deltaproteobacteria</taxon>
        <taxon>SAR324 cluster</taxon>
    </lineage>
</organism>
<comment type="similarity">
    <text evidence="10">Belongs to the PlsY family.</text>
</comment>
<evidence type="ECO:0000256" key="2">
    <source>
        <dbReference type="ARBA" id="ARBA00022516"/>
    </source>
</evidence>
<evidence type="ECO:0000256" key="4">
    <source>
        <dbReference type="ARBA" id="ARBA00022692"/>
    </source>
</evidence>
<keyword evidence="5 10" id="KW-1133">Transmembrane helix</keyword>
<dbReference type="GO" id="GO:0043772">
    <property type="term" value="F:acyl-phosphate glycerol-3-phosphate acyltransferase activity"/>
    <property type="evidence" value="ECO:0007669"/>
    <property type="project" value="UniProtKB-UniRule"/>
</dbReference>
<keyword evidence="11" id="KW-0012">Acyltransferase</keyword>
<dbReference type="NCBIfam" id="TIGR00023">
    <property type="entry name" value="glycerol-3-phosphate 1-O-acyltransferase PlsY"/>
    <property type="match status" value="1"/>
</dbReference>
<evidence type="ECO:0000256" key="3">
    <source>
        <dbReference type="ARBA" id="ARBA00022679"/>
    </source>
</evidence>
<evidence type="ECO:0000256" key="9">
    <source>
        <dbReference type="ARBA" id="ARBA00023264"/>
    </source>
</evidence>
<evidence type="ECO:0000256" key="6">
    <source>
        <dbReference type="ARBA" id="ARBA00023098"/>
    </source>
</evidence>
<evidence type="ECO:0000256" key="5">
    <source>
        <dbReference type="ARBA" id="ARBA00022989"/>
    </source>
</evidence>
<dbReference type="GO" id="GO:0005886">
    <property type="term" value="C:plasma membrane"/>
    <property type="evidence" value="ECO:0007669"/>
    <property type="project" value="UniProtKB-SubCell"/>
</dbReference>
<feature type="transmembrane region" description="Helical" evidence="10">
    <location>
        <begin position="6"/>
        <end position="27"/>
    </location>
</feature>